<sequence length="169" mass="18136">MERIARDPACAHPEADSASDGRDALADAGSRPAWRKRVRLPDEDRFGRNPGSRDTPGHGRRAVLPQRAGIAGACGYGLRLAFPRCRRRIRKGHDAGQRRGAVASDHAASVRSPGVAGQGLSDQDGQPDAQYFGRYCQDACLHALPASACQEQGRGRIRGVAAWRDLGMA</sequence>
<keyword evidence="3" id="KW-1185">Reference proteome</keyword>
<evidence type="ECO:0000313" key="3">
    <source>
        <dbReference type="Proteomes" id="UP000716291"/>
    </source>
</evidence>
<dbReference type="EMBL" id="JAANQT010006578">
    <property type="protein sequence ID" value="KAG1290986.1"/>
    <property type="molecule type" value="Genomic_DNA"/>
</dbReference>
<feature type="compositionally biased region" description="Basic and acidic residues" evidence="1">
    <location>
        <begin position="13"/>
        <end position="25"/>
    </location>
</feature>
<gene>
    <name evidence="2" type="ORF">G6F64_013855</name>
</gene>
<feature type="region of interest" description="Disordered" evidence="1">
    <location>
        <begin position="92"/>
        <end position="124"/>
    </location>
</feature>
<accession>A0A9P6WUM8</accession>
<dbReference type="Proteomes" id="UP000716291">
    <property type="component" value="Unassembled WGS sequence"/>
</dbReference>
<reference evidence="2" key="1">
    <citation type="journal article" date="2020" name="Microb. Genom.">
        <title>Genetic diversity of clinical and environmental Mucorales isolates obtained from an investigation of mucormycosis cases among solid organ transplant recipients.</title>
        <authorList>
            <person name="Nguyen M.H."/>
            <person name="Kaul D."/>
            <person name="Muto C."/>
            <person name="Cheng S.J."/>
            <person name="Richter R.A."/>
            <person name="Bruno V.M."/>
            <person name="Liu G."/>
            <person name="Beyhan S."/>
            <person name="Sundermann A.J."/>
            <person name="Mounaud S."/>
            <person name="Pasculle A.W."/>
            <person name="Nierman W.C."/>
            <person name="Driscoll E."/>
            <person name="Cumbie R."/>
            <person name="Clancy C.J."/>
            <person name="Dupont C.L."/>
        </authorList>
    </citation>
    <scope>NUCLEOTIDE SEQUENCE</scope>
    <source>
        <strain evidence="2">GL11</strain>
    </source>
</reference>
<protein>
    <submittedName>
        <fullName evidence="2">Uncharacterized protein</fullName>
    </submittedName>
</protein>
<evidence type="ECO:0000313" key="2">
    <source>
        <dbReference type="EMBL" id="KAG1290986.1"/>
    </source>
</evidence>
<proteinExistence type="predicted"/>
<evidence type="ECO:0000256" key="1">
    <source>
        <dbReference type="SAM" id="MobiDB-lite"/>
    </source>
</evidence>
<name>A0A9P6WUM8_RHIOR</name>
<feature type="region of interest" description="Disordered" evidence="1">
    <location>
        <begin position="1"/>
        <end position="61"/>
    </location>
</feature>
<comment type="caution">
    <text evidence="2">The sequence shown here is derived from an EMBL/GenBank/DDBJ whole genome shotgun (WGS) entry which is preliminary data.</text>
</comment>
<dbReference type="AlphaFoldDB" id="A0A9P6WUM8"/>
<organism evidence="2 3">
    <name type="scientific">Rhizopus oryzae</name>
    <name type="common">Mucormycosis agent</name>
    <name type="synonym">Rhizopus arrhizus var. delemar</name>
    <dbReference type="NCBI Taxonomy" id="64495"/>
    <lineage>
        <taxon>Eukaryota</taxon>
        <taxon>Fungi</taxon>
        <taxon>Fungi incertae sedis</taxon>
        <taxon>Mucoromycota</taxon>
        <taxon>Mucoromycotina</taxon>
        <taxon>Mucoromycetes</taxon>
        <taxon>Mucorales</taxon>
        <taxon>Mucorineae</taxon>
        <taxon>Rhizopodaceae</taxon>
        <taxon>Rhizopus</taxon>
    </lineage>
</organism>